<dbReference type="InterPro" id="IPR012903">
    <property type="entry name" value="Nif11"/>
</dbReference>
<proteinExistence type="predicted"/>
<name>A0A024CH82_9SYNE</name>
<organism evidence="2">
    <name type="scientific">uncultured Synechococcus sp</name>
    <dbReference type="NCBI Taxonomy" id="154535"/>
    <lineage>
        <taxon>Bacteria</taxon>
        <taxon>Bacillati</taxon>
        <taxon>Cyanobacteriota</taxon>
        <taxon>Cyanophyceae</taxon>
        <taxon>Synechococcales</taxon>
        <taxon>Synechococcaceae</taxon>
        <taxon>Synechococcus</taxon>
        <taxon>environmental samples</taxon>
    </lineage>
</organism>
<feature type="domain" description="Nif11" evidence="1">
    <location>
        <begin position="10"/>
        <end position="48"/>
    </location>
</feature>
<reference evidence="2" key="1">
    <citation type="journal article" date="2014" name="FEMS Microbiol. Ecol.">
        <title>Development of a targeted metagenomic approach to study a genomic region involved in light harvesting in marine Synechococcus.</title>
        <authorList>
            <person name="Humily F."/>
            <person name="Farrant G.K."/>
            <person name="Marie D."/>
            <person name="Perennou M."/>
            <person name="Mazard S."/>
            <person name="Labadie K."/>
            <person name="Aury J.-M."/>
            <person name="Wincker P."/>
            <person name="Nicolas Segui A."/>
            <person name="Scanlan D.J."/>
            <person name="Garczarek L."/>
        </authorList>
    </citation>
    <scope>NUCLEOTIDE SEQUENCE</scope>
</reference>
<evidence type="ECO:0000259" key="1">
    <source>
        <dbReference type="Pfam" id="PF07862"/>
    </source>
</evidence>
<dbReference type="Pfam" id="PF07862">
    <property type="entry name" value="Nif11"/>
    <property type="match status" value="1"/>
</dbReference>
<sequence>MTDLEQDQLLERFIALARTDDALRDEIKSALNQDEVISIAERHGFAVDSLAILRKWSQHTDFSKPTWMGWFED</sequence>
<dbReference type="EMBL" id="KF846547">
    <property type="protein sequence ID" value="AHZ33988.1"/>
    <property type="molecule type" value="Genomic_DNA"/>
</dbReference>
<protein>
    <recommendedName>
        <fullName evidence="1">Nif11 domain-containing protein</fullName>
    </recommendedName>
</protein>
<gene>
    <name evidence="2" type="primary">unk7</name>
</gene>
<accession>A0A024CH82</accession>
<dbReference type="AlphaFoldDB" id="A0A024CH82"/>
<evidence type="ECO:0000313" key="2">
    <source>
        <dbReference type="EMBL" id="AHZ33988.1"/>
    </source>
</evidence>